<feature type="transmembrane region" description="Helical" evidence="9">
    <location>
        <begin position="459"/>
        <end position="479"/>
    </location>
</feature>
<dbReference type="GO" id="GO:0016020">
    <property type="term" value="C:membrane"/>
    <property type="evidence" value="ECO:0007669"/>
    <property type="project" value="UniProtKB-SubCell"/>
</dbReference>
<evidence type="ECO:0000256" key="7">
    <source>
        <dbReference type="ARBA" id="ARBA00023294"/>
    </source>
</evidence>
<reference evidence="10 11" key="1">
    <citation type="journal article" date="2018" name="Cell">
        <title>The Chara Genome: Secondary Complexity and Implications for Plant Terrestrialization.</title>
        <authorList>
            <person name="Nishiyama T."/>
            <person name="Sakayama H."/>
            <person name="Vries J.D."/>
            <person name="Buschmann H."/>
            <person name="Saint-Marcoux D."/>
            <person name="Ullrich K.K."/>
            <person name="Haas F.B."/>
            <person name="Vanderstraeten L."/>
            <person name="Becker D."/>
            <person name="Lang D."/>
            <person name="Vosolsobe S."/>
            <person name="Rombauts S."/>
            <person name="Wilhelmsson P.K.I."/>
            <person name="Janitza P."/>
            <person name="Kern R."/>
            <person name="Heyl A."/>
            <person name="Rumpler F."/>
            <person name="Villalobos L.I.A.C."/>
            <person name="Clay J.M."/>
            <person name="Skokan R."/>
            <person name="Toyoda A."/>
            <person name="Suzuki Y."/>
            <person name="Kagoshima H."/>
            <person name="Schijlen E."/>
            <person name="Tajeshwar N."/>
            <person name="Catarino B."/>
            <person name="Hetherington A.J."/>
            <person name="Saltykova A."/>
            <person name="Bonnot C."/>
            <person name="Breuninger H."/>
            <person name="Symeonidi A."/>
            <person name="Radhakrishnan G.V."/>
            <person name="Van Nieuwerburgh F."/>
            <person name="Deforce D."/>
            <person name="Chang C."/>
            <person name="Karol K.G."/>
            <person name="Hedrich R."/>
            <person name="Ulvskov P."/>
            <person name="Glockner G."/>
            <person name="Delwiche C.F."/>
            <person name="Petrasek J."/>
            <person name="Van de Peer Y."/>
            <person name="Friml J."/>
            <person name="Beilby M."/>
            <person name="Dolan L."/>
            <person name="Kohara Y."/>
            <person name="Sugano S."/>
            <person name="Fujiyama A."/>
            <person name="Delaux P.-M."/>
            <person name="Quint M."/>
            <person name="TheiBen G."/>
            <person name="Hagemann M."/>
            <person name="Harholt J."/>
            <person name="Dunand C."/>
            <person name="Zachgo S."/>
            <person name="Langdale J."/>
            <person name="Maumus F."/>
            <person name="Straeten D.V.D."/>
            <person name="Gould S.B."/>
            <person name="Rensing S.A."/>
        </authorList>
    </citation>
    <scope>NUCLEOTIDE SEQUENCE [LARGE SCALE GENOMIC DNA]</scope>
    <source>
        <strain evidence="10 11">S276</strain>
    </source>
</reference>
<comment type="caution">
    <text evidence="10">The sequence shown here is derived from an EMBL/GenBank/DDBJ whole genome shotgun (WGS) entry which is preliminary data.</text>
</comment>
<feature type="region of interest" description="Disordered" evidence="8">
    <location>
        <begin position="121"/>
        <end position="183"/>
    </location>
</feature>
<comment type="similarity">
    <text evidence="2">Belongs to the auxin efflux carrier (TC 2.A.69.1) family.</text>
</comment>
<evidence type="ECO:0000256" key="3">
    <source>
        <dbReference type="ARBA" id="ARBA00022448"/>
    </source>
</evidence>
<dbReference type="PANTHER" id="PTHR31752:SF18">
    <property type="entry name" value="AUXIN EFFLUX CARRIER COMPONENT 1"/>
    <property type="match status" value="1"/>
</dbReference>
<dbReference type="OrthoDB" id="2133778at2759"/>
<evidence type="ECO:0000256" key="8">
    <source>
        <dbReference type="SAM" id="MobiDB-lite"/>
    </source>
</evidence>
<evidence type="ECO:0000256" key="1">
    <source>
        <dbReference type="ARBA" id="ARBA00004141"/>
    </source>
</evidence>
<dbReference type="GO" id="GO:0009734">
    <property type="term" value="P:auxin-activated signaling pathway"/>
    <property type="evidence" value="ECO:0007669"/>
    <property type="project" value="UniProtKB-KW"/>
</dbReference>
<evidence type="ECO:0000256" key="4">
    <source>
        <dbReference type="ARBA" id="ARBA00022692"/>
    </source>
</evidence>
<dbReference type="AlphaFoldDB" id="A0A388LBL6"/>
<evidence type="ECO:0000256" key="2">
    <source>
        <dbReference type="ARBA" id="ARBA00009177"/>
    </source>
</evidence>
<feature type="compositionally biased region" description="Polar residues" evidence="8">
    <location>
        <begin position="66"/>
        <end position="79"/>
    </location>
</feature>
<dbReference type="InterPro" id="IPR051107">
    <property type="entry name" value="Auxin_Efflux_Carrier"/>
</dbReference>
<keyword evidence="3" id="KW-0813">Transport</keyword>
<dbReference type="Gramene" id="GBG79698">
    <property type="protein sequence ID" value="GBG79698"/>
    <property type="gene ID" value="CBR_g29962"/>
</dbReference>
<dbReference type="GO" id="GO:0055085">
    <property type="term" value="P:transmembrane transport"/>
    <property type="evidence" value="ECO:0007669"/>
    <property type="project" value="InterPro"/>
</dbReference>
<evidence type="ECO:0000313" key="10">
    <source>
        <dbReference type="EMBL" id="GBG79698.1"/>
    </source>
</evidence>
<keyword evidence="6 9" id="KW-0472">Membrane</keyword>
<evidence type="ECO:0008006" key="12">
    <source>
        <dbReference type="Google" id="ProtNLM"/>
    </source>
</evidence>
<keyword evidence="5 9" id="KW-1133">Transmembrane helix</keyword>
<organism evidence="10 11">
    <name type="scientific">Chara braunii</name>
    <name type="common">Braun's stonewort</name>
    <dbReference type="NCBI Taxonomy" id="69332"/>
    <lineage>
        <taxon>Eukaryota</taxon>
        <taxon>Viridiplantae</taxon>
        <taxon>Streptophyta</taxon>
        <taxon>Charophyceae</taxon>
        <taxon>Charales</taxon>
        <taxon>Characeae</taxon>
        <taxon>Chara</taxon>
    </lineage>
</organism>
<feature type="compositionally biased region" description="Basic and acidic residues" evidence="8">
    <location>
        <begin position="85"/>
        <end position="94"/>
    </location>
</feature>
<keyword evidence="4 9" id="KW-0812">Transmembrane</keyword>
<keyword evidence="7" id="KW-0927">Auxin signaling pathway</keyword>
<feature type="transmembrane region" description="Helical" evidence="9">
    <location>
        <begin position="436"/>
        <end position="452"/>
    </location>
</feature>
<feature type="compositionally biased region" description="Low complexity" evidence="8">
    <location>
        <begin position="333"/>
        <end position="347"/>
    </location>
</feature>
<feature type="compositionally biased region" description="Basic and acidic residues" evidence="8">
    <location>
        <begin position="142"/>
        <end position="154"/>
    </location>
</feature>
<sequence length="512" mass="54875">MLATVPNTVIVGFPLLEAMYGPDSLPLVAQIVVVQVVLWFPFLQIALDIAQSLRKPERRPTEDSESNFATLQSRQSPSIFSLAARGDRPDREMLQRSTATDPCCSNHRHVAVARIITEASAHDSRESAVSGAEGNHDYGSANRDDDREREEGRSLETLPIRSTSSFFTESPADSAEAGSSHLDGLEPSISVVIQASGGSAPPRSPPAAAALRRLTARASGQESESPLRDQCREQTQKRPGVAGDGVQDVIEETKGWRCVPAGSNCCEMEAGANTKDGRRPCPWLPSSSPHQSDQSASRLPSGPSQSSNPDGADGPDPLEGGNEEGPASPGPSGPSQSSNPDPRSPRSSGERRLWVVCVKAFLQGRLMWAGLVGMAYSLLASRYGFDMPTPLEKTVTMLSNMCLGLSMISLGMFTALEGSLVPIGWWNTTWTFSLRLLWEPALAGIITYLFGCRGRVLKVAIIQSALPQAVITFVLASQFGVHPDVLSTSVGLGTLVSLPLLIVYYLLLELLV</sequence>
<dbReference type="InterPro" id="IPR004776">
    <property type="entry name" value="Mem_transp_PIN-like"/>
</dbReference>
<gene>
    <name evidence="10" type="ORF">CBR_g29962</name>
</gene>
<comment type="subcellular location">
    <subcellularLocation>
        <location evidence="1">Membrane</location>
        <topology evidence="1">Multi-pass membrane protein</topology>
    </subcellularLocation>
</comment>
<feature type="transmembrane region" description="Helical" evidence="9">
    <location>
        <begin position="366"/>
        <end position="385"/>
    </location>
</feature>
<keyword evidence="11" id="KW-1185">Reference proteome</keyword>
<evidence type="ECO:0000256" key="9">
    <source>
        <dbReference type="SAM" id="Phobius"/>
    </source>
</evidence>
<dbReference type="PANTHER" id="PTHR31752">
    <property type="entry name" value="AUXIN EFFLUX CARRIER COMPONENT 1B-RELATED"/>
    <property type="match status" value="1"/>
</dbReference>
<evidence type="ECO:0000256" key="5">
    <source>
        <dbReference type="ARBA" id="ARBA00022989"/>
    </source>
</evidence>
<feature type="region of interest" description="Disordered" evidence="8">
    <location>
        <begin position="53"/>
        <end position="102"/>
    </location>
</feature>
<feature type="compositionally biased region" description="Low complexity" evidence="8">
    <location>
        <begin position="285"/>
        <end position="297"/>
    </location>
</feature>
<accession>A0A388LBL6</accession>
<feature type="region of interest" description="Disordered" evidence="8">
    <location>
        <begin position="273"/>
        <end position="348"/>
    </location>
</feature>
<evidence type="ECO:0000256" key="6">
    <source>
        <dbReference type="ARBA" id="ARBA00023136"/>
    </source>
</evidence>
<feature type="region of interest" description="Disordered" evidence="8">
    <location>
        <begin position="215"/>
        <end position="246"/>
    </location>
</feature>
<feature type="compositionally biased region" description="Basic and acidic residues" evidence="8">
    <location>
        <begin position="225"/>
        <end position="236"/>
    </location>
</feature>
<protein>
    <recommendedName>
        <fullName evidence="12">Auxin efflux carrier component</fullName>
    </recommendedName>
</protein>
<evidence type="ECO:0000313" key="11">
    <source>
        <dbReference type="Proteomes" id="UP000265515"/>
    </source>
</evidence>
<proteinExistence type="inferred from homology"/>
<dbReference type="OMA" id="MEAGANT"/>
<feature type="transmembrane region" description="Helical" evidence="9">
    <location>
        <begin position="397"/>
        <end position="416"/>
    </location>
</feature>
<name>A0A388LBL6_CHABU</name>
<dbReference type="EMBL" id="BFEA01000325">
    <property type="protein sequence ID" value="GBG79698.1"/>
    <property type="molecule type" value="Genomic_DNA"/>
</dbReference>
<feature type="transmembrane region" description="Helical" evidence="9">
    <location>
        <begin position="485"/>
        <end position="507"/>
    </location>
</feature>
<dbReference type="Pfam" id="PF03547">
    <property type="entry name" value="Mem_trans"/>
    <property type="match status" value="1"/>
</dbReference>
<dbReference type="Proteomes" id="UP000265515">
    <property type="component" value="Unassembled WGS sequence"/>
</dbReference>